<keyword evidence="3" id="KW-1185">Reference proteome</keyword>
<protein>
    <submittedName>
        <fullName evidence="2">Bop3 protein</fullName>
    </submittedName>
</protein>
<dbReference type="Pfam" id="PF10846">
    <property type="entry name" value="DUF2722"/>
    <property type="match status" value="1"/>
</dbReference>
<feature type="compositionally biased region" description="Polar residues" evidence="1">
    <location>
        <begin position="60"/>
        <end position="70"/>
    </location>
</feature>
<dbReference type="InterPro" id="IPR021216">
    <property type="entry name" value="DUF2722"/>
</dbReference>
<feature type="compositionally biased region" description="Polar residues" evidence="1">
    <location>
        <begin position="82"/>
        <end position="102"/>
    </location>
</feature>
<feature type="compositionally biased region" description="Polar residues" evidence="1">
    <location>
        <begin position="244"/>
        <end position="264"/>
    </location>
</feature>
<feature type="region of interest" description="Disordered" evidence="1">
    <location>
        <begin position="52"/>
        <end position="102"/>
    </location>
</feature>
<feature type="region of interest" description="Disordered" evidence="1">
    <location>
        <begin position="309"/>
        <end position="329"/>
    </location>
</feature>
<evidence type="ECO:0000313" key="3">
    <source>
        <dbReference type="Proteomes" id="UP001378960"/>
    </source>
</evidence>
<feature type="region of interest" description="Disordered" evidence="1">
    <location>
        <begin position="181"/>
        <end position="278"/>
    </location>
</feature>
<gene>
    <name evidence="2" type="ORF">DAPK24_052740</name>
</gene>
<feature type="compositionally biased region" description="Low complexity" evidence="1">
    <location>
        <begin position="71"/>
        <end position="81"/>
    </location>
</feature>
<comment type="caution">
    <text evidence="2">The sequence shown here is derived from an EMBL/GenBank/DDBJ whole genome shotgun (WGS) entry which is preliminary data.</text>
</comment>
<feature type="region of interest" description="Disordered" evidence="1">
    <location>
        <begin position="13"/>
        <end position="33"/>
    </location>
</feature>
<name>A0AAV5RAT3_PICKL</name>
<dbReference type="AlphaFoldDB" id="A0AAV5RAT3"/>
<evidence type="ECO:0000256" key="1">
    <source>
        <dbReference type="SAM" id="MobiDB-lite"/>
    </source>
</evidence>
<feature type="compositionally biased region" description="Low complexity" evidence="1">
    <location>
        <begin position="182"/>
        <end position="233"/>
    </location>
</feature>
<feature type="compositionally biased region" description="Polar residues" evidence="1">
    <location>
        <begin position="13"/>
        <end position="23"/>
    </location>
</feature>
<evidence type="ECO:0000313" key="2">
    <source>
        <dbReference type="EMBL" id="GMM48676.1"/>
    </source>
</evidence>
<sequence length="507" mass="57386">MFKFPNLDSETVVSTTYHSSSPVPNLRHPDKNLHMTSYNRQRSMHNISNTELDRQHNSHSHSNFQKDFSLNNNTQNNKTENPCQMDTSYSKADPSIKSNSSSTAFSTMENLFKVLFGTKLTEWPYSEQTLQKTLELRISQEKTKQEYYKVEKLNRSIELMKLAAISKVPGHLIPKLFDDLSENQSQSQSNNDNPVSSSLNNNNNNNTNVNQNNAFSTPPQSNSPYSPSNSPSPVRANHHRRNRTISNISELSNSGNPNSYTFPPNSNLNSNSNNQDTQQEQLNLMTNFKFGGNSDTVSKLQRKKTLLPPKHQLSPSRIGAHAVSSLSRNTRNRKSINLSNFRHGLSHQRTLSLPSTVSIPEYEQMEFHNNGSYIKQNQNKFNESYRTMDIDLDKISSLEDQYRNQLINNKSNSPPSSNEETEDVEKLLGVNSSSINTYHRKKNKTLITNELRKHLGSPLKEVVSITSDDGVTTDDDSVMNLSSTANTSSFVSPIHQKLVIDYEPKTP</sequence>
<organism evidence="2 3">
    <name type="scientific">Pichia kluyveri</name>
    <name type="common">Yeast</name>
    <dbReference type="NCBI Taxonomy" id="36015"/>
    <lineage>
        <taxon>Eukaryota</taxon>
        <taxon>Fungi</taxon>
        <taxon>Dikarya</taxon>
        <taxon>Ascomycota</taxon>
        <taxon>Saccharomycotina</taxon>
        <taxon>Pichiomycetes</taxon>
        <taxon>Pichiales</taxon>
        <taxon>Pichiaceae</taxon>
        <taxon>Pichia</taxon>
    </lineage>
</organism>
<accession>A0AAV5RAT3</accession>
<reference evidence="2 3" key="1">
    <citation type="journal article" date="2023" name="Elife">
        <title>Identification of key yeast species and microbe-microbe interactions impacting larval growth of Drosophila in the wild.</title>
        <authorList>
            <person name="Mure A."/>
            <person name="Sugiura Y."/>
            <person name="Maeda R."/>
            <person name="Honda K."/>
            <person name="Sakurai N."/>
            <person name="Takahashi Y."/>
            <person name="Watada M."/>
            <person name="Katoh T."/>
            <person name="Gotoh A."/>
            <person name="Gotoh Y."/>
            <person name="Taniguchi I."/>
            <person name="Nakamura K."/>
            <person name="Hayashi T."/>
            <person name="Katayama T."/>
            <person name="Uemura T."/>
            <person name="Hattori Y."/>
        </authorList>
    </citation>
    <scope>NUCLEOTIDE SEQUENCE [LARGE SCALE GENOMIC DNA]</scope>
    <source>
        <strain evidence="2 3">PK-24</strain>
    </source>
</reference>
<feature type="compositionally biased region" description="Low complexity" evidence="1">
    <location>
        <begin position="265"/>
        <end position="274"/>
    </location>
</feature>
<dbReference type="EMBL" id="BTGB01000009">
    <property type="protein sequence ID" value="GMM48676.1"/>
    <property type="molecule type" value="Genomic_DNA"/>
</dbReference>
<proteinExistence type="predicted"/>
<dbReference type="Proteomes" id="UP001378960">
    <property type="component" value="Unassembled WGS sequence"/>
</dbReference>